<proteinExistence type="predicted"/>
<dbReference type="PANTHER" id="PTHR31208">
    <property type="entry name" value="EXPRESSED PROTEIN"/>
    <property type="match status" value="1"/>
</dbReference>
<dbReference type="Proteomes" id="UP000594263">
    <property type="component" value="Unplaced"/>
</dbReference>
<dbReference type="OMA" id="HPHYIKT"/>
<organism evidence="1 2">
    <name type="scientific">Kalanchoe fedtschenkoi</name>
    <name type="common">Lavender scallops</name>
    <name type="synonym">South American air plant</name>
    <dbReference type="NCBI Taxonomy" id="63787"/>
    <lineage>
        <taxon>Eukaryota</taxon>
        <taxon>Viridiplantae</taxon>
        <taxon>Streptophyta</taxon>
        <taxon>Embryophyta</taxon>
        <taxon>Tracheophyta</taxon>
        <taxon>Spermatophyta</taxon>
        <taxon>Magnoliopsida</taxon>
        <taxon>eudicotyledons</taxon>
        <taxon>Gunneridae</taxon>
        <taxon>Pentapetalae</taxon>
        <taxon>Saxifragales</taxon>
        <taxon>Crassulaceae</taxon>
        <taxon>Kalanchoe</taxon>
    </lineage>
</organism>
<reference evidence="1" key="1">
    <citation type="submission" date="2021-01" db="UniProtKB">
        <authorList>
            <consortium name="EnsemblPlants"/>
        </authorList>
    </citation>
    <scope>IDENTIFICATION</scope>
</reference>
<evidence type="ECO:0000313" key="2">
    <source>
        <dbReference type="Proteomes" id="UP000594263"/>
    </source>
</evidence>
<dbReference type="SUPFAM" id="SSF102405">
    <property type="entry name" value="MCP/YpsA-like"/>
    <property type="match status" value="1"/>
</dbReference>
<dbReference type="Gene3D" id="3.40.50.450">
    <property type="match status" value="1"/>
</dbReference>
<dbReference type="Pfam" id="PF03641">
    <property type="entry name" value="Lysine_decarbox"/>
    <property type="match status" value="1"/>
</dbReference>
<accession>A0A7N0TDK9</accession>
<dbReference type="AlphaFoldDB" id="A0A7N0TDK9"/>
<evidence type="ECO:0000313" key="1">
    <source>
        <dbReference type="EnsemblPlants" id="Kaladp0032s0419.1.v1.1.CDS.1"/>
    </source>
</evidence>
<name>A0A7N0TDK9_KALFE</name>
<keyword evidence="2" id="KW-1185">Reference proteome</keyword>
<dbReference type="PANTHER" id="PTHR31208:SF11">
    <property type="entry name" value="CYTOKININ RIBOSIDE 5'-MONOPHOSPHATE PHOSPHORIBOHYDROLASE"/>
    <property type="match status" value="1"/>
</dbReference>
<protein>
    <recommendedName>
        <fullName evidence="3">Cytokinin riboside 5'-monophosphate phosphoribohydrolase</fullName>
    </recommendedName>
</protein>
<dbReference type="Gramene" id="Kaladp0032s0419.1.v1.1">
    <property type="protein sequence ID" value="Kaladp0032s0419.1.v1.1.CDS.1"/>
    <property type="gene ID" value="Kaladp0032s0419.v1.1"/>
</dbReference>
<sequence length="270" mass="29825">MAVFGGSWCIWGNFRFNEVRLLKLPAAAARVRSTVVSCRSDERTSPAQVKLEIEQCYKLINRLGRGVVYLGSSRIEPGHSHYSQTQELAKEIANLLNCTSWSGAGPGLMDAATKGALEAGKPVGGLKIEKEAGQWTRTNHHPYLPAESYLTCRFFSARKHGLVDAVVRSSASEKTAVVALPGGFGTLDEVFEILTLIQLERLDSRHPVPFLLMNYDSFYTKMLSFLDDCESWGTLSKGEVASMWSVCNNNLEALSYLKQFYNLSGSSREG</sequence>
<dbReference type="EnsemblPlants" id="Kaladp0032s0419.1.v1.1">
    <property type="protein sequence ID" value="Kaladp0032s0419.1.v1.1.CDS.1"/>
    <property type="gene ID" value="Kaladp0032s0419.v1.1"/>
</dbReference>
<dbReference type="InterPro" id="IPR031100">
    <property type="entry name" value="LOG_fam"/>
</dbReference>
<evidence type="ECO:0008006" key="3">
    <source>
        <dbReference type="Google" id="ProtNLM"/>
    </source>
</evidence>